<dbReference type="PANTHER" id="PTHR47447">
    <property type="entry name" value="OS03G0856100 PROTEIN"/>
    <property type="match status" value="1"/>
</dbReference>
<dbReference type="AlphaFoldDB" id="A0AAV9F4C4"/>
<dbReference type="NCBIfam" id="TIGR00756">
    <property type="entry name" value="PPR"/>
    <property type="match status" value="9"/>
</dbReference>
<dbReference type="SUPFAM" id="SSF48452">
    <property type="entry name" value="TPR-like"/>
    <property type="match status" value="1"/>
</dbReference>
<name>A0AAV9F4C4_ACOCL</name>
<gene>
    <name evidence="5" type="ORF">QJS10_CPA03g02328</name>
</gene>
<evidence type="ECO:0000313" key="6">
    <source>
        <dbReference type="Proteomes" id="UP001180020"/>
    </source>
</evidence>
<organism evidence="5 6">
    <name type="scientific">Acorus calamus</name>
    <name type="common">Sweet flag</name>
    <dbReference type="NCBI Taxonomy" id="4465"/>
    <lineage>
        <taxon>Eukaryota</taxon>
        <taxon>Viridiplantae</taxon>
        <taxon>Streptophyta</taxon>
        <taxon>Embryophyta</taxon>
        <taxon>Tracheophyta</taxon>
        <taxon>Spermatophyta</taxon>
        <taxon>Magnoliopsida</taxon>
        <taxon>Liliopsida</taxon>
        <taxon>Acoraceae</taxon>
        <taxon>Acorus</taxon>
    </lineage>
</organism>
<evidence type="ECO:0000259" key="4">
    <source>
        <dbReference type="Pfam" id="PF17177"/>
    </source>
</evidence>
<comment type="similarity">
    <text evidence="1">Belongs to the PPR family. P subfamily.</text>
</comment>
<feature type="repeat" description="PPR" evidence="3">
    <location>
        <begin position="343"/>
        <end position="377"/>
    </location>
</feature>
<evidence type="ECO:0000256" key="3">
    <source>
        <dbReference type="PROSITE-ProRule" id="PRU00708"/>
    </source>
</evidence>
<evidence type="ECO:0000313" key="5">
    <source>
        <dbReference type="EMBL" id="KAK1320124.1"/>
    </source>
</evidence>
<feature type="repeat" description="PPR" evidence="3">
    <location>
        <begin position="413"/>
        <end position="447"/>
    </location>
</feature>
<dbReference type="InterPro" id="IPR033443">
    <property type="entry name" value="PROP1-like_PPR_dom"/>
</dbReference>
<keyword evidence="2" id="KW-0677">Repeat</keyword>
<comment type="caution">
    <text evidence="5">The sequence shown here is derived from an EMBL/GenBank/DDBJ whole genome shotgun (WGS) entry which is preliminary data.</text>
</comment>
<feature type="repeat" description="PPR" evidence="3">
    <location>
        <begin position="134"/>
        <end position="168"/>
    </location>
</feature>
<feature type="repeat" description="PPR" evidence="3">
    <location>
        <begin position="378"/>
        <end position="412"/>
    </location>
</feature>
<sequence length="521" mass="58831">MMAVVRPRFRCSAIHSRLTYSSSSSPPLPTPIEEDDDAITINTSQITPTETLLVETLHSTIKDHHSRNPNPNSLPFDLTIPSLSSSFSTSSSSISPAVAAAVISRCAALRHRDSIPLSQTLAFFNWSLSSASASPEPYNEMIDLAGKLRRFDLAWHLVNLMRSRSVGPTLDTFSALIRRYVRAGLADEAVHAFHRMDDYGVPADRIAFSILLSVLSKKRRAAEAQSFFDGLKHRFEPDVVVYTSLIHGWLRSGDVSRAESLFEEMKDRGIRPNVVTYTAVIDGLCRAGEPNRAHDVLAEMIDAGCAPTSATFNGLMRAHVRSGRTQKVLEVYNQMRRMLVAPDVITYNFLVEARCRDDKLDDAIKTINQMVHNGCAPNAHTFNPILRFIQKTGDVNSAHRMYKRMKDLNCRPNVVTYNVLMRMFAEKGSTDMVLKLKREMDESRCEPNVNTYRVLVSAFCGMGHSNQAYKLFREMLEEKCLRPTMRMYDMVLGLLRKAGQMKKHEELVEKMVHRGYVRRPI</sequence>
<dbReference type="Pfam" id="PF17177">
    <property type="entry name" value="PPR_long"/>
    <property type="match status" value="1"/>
</dbReference>
<dbReference type="PANTHER" id="PTHR47447:SF28">
    <property type="entry name" value="PENTACOTRIPEPTIDE-REPEAT REGION OF PRORP DOMAIN-CONTAINING PROTEIN"/>
    <property type="match status" value="1"/>
</dbReference>
<dbReference type="InterPro" id="IPR011990">
    <property type="entry name" value="TPR-like_helical_dom_sf"/>
</dbReference>
<reference evidence="5" key="2">
    <citation type="submission" date="2023-06" db="EMBL/GenBank/DDBJ databases">
        <authorList>
            <person name="Ma L."/>
            <person name="Liu K.-W."/>
            <person name="Li Z."/>
            <person name="Hsiao Y.-Y."/>
            <person name="Qi Y."/>
            <person name="Fu T."/>
            <person name="Tang G."/>
            <person name="Zhang D."/>
            <person name="Sun W.-H."/>
            <person name="Liu D.-K."/>
            <person name="Li Y."/>
            <person name="Chen G.-Z."/>
            <person name="Liu X.-D."/>
            <person name="Liao X.-Y."/>
            <person name="Jiang Y.-T."/>
            <person name="Yu X."/>
            <person name="Hao Y."/>
            <person name="Huang J."/>
            <person name="Zhao X.-W."/>
            <person name="Ke S."/>
            <person name="Chen Y.-Y."/>
            <person name="Wu W.-L."/>
            <person name="Hsu J.-L."/>
            <person name="Lin Y.-F."/>
            <person name="Huang M.-D."/>
            <person name="Li C.-Y."/>
            <person name="Huang L."/>
            <person name="Wang Z.-W."/>
            <person name="Zhao X."/>
            <person name="Zhong W.-Y."/>
            <person name="Peng D.-H."/>
            <person name="Ahmad S."/>
            <person name="Lan S."/>
            <person name="Zhang J.-S."/>
            <person name="Tsai W.-C."/>
            <person name="Van De Peer Y."/>
            <person name="Liu Z.-J."/>
        </authorList>
    </citation>
    <scope>NUCLEOTIDE SEQUENCE</scope>
    <source>
        <strain evidence="5">CP</strain>
        <tissue evidence="5">Leaves</tissue>
    </source>
</reference>
<feature type="repeat" description="PPR" evidence="3">
    <location>
        <begin position="273"/>
        <end position="307"/>
    </location>
</feature>
<evidence type="ECO:0000256" key="2">
    <source>
        <dbReference type="ARBA" id="ARBA00022737"/>
    </source>
</evidence>
<feature type="repeat" description="PPR" evidence="3">
    <location>
        <begin position="308"/>
        <end position="342"/>
    </location>
</feature>
<feature type="repeat" description="PPR" evidence="3">
    <location>
        <begin position="169"/>
        <end position="203"/>
    </location>
</feature>
<dbReference type="PROSITE" id="PS51375">
    <property type="entry name" value="PPR"/>
    <property type="match status" value="9"/>
</dbReference>
<dbReference type="EMBL" id="JAUJYO010000003">
    <property type="protein sequence ID" value="KAK1320124.1"/>
    <property type="molecule type" value="Genomic_DNA"/>
</dbReference>
<dbReference type="Pfam" id="PF13041">
    <property type="entry name" value="PPR_2"/>
    <property type="match status" value="3"/>
</dbReference>
<dbReference type="InterPro" id="IPR002885">
    <property type="entry name" value="PPR_rpt"/>
</dbReference>
<dbReference type="Proteomes" id="UP001180020">
    <property type="component" value="Unassembled WGS sequence"/>
</dbReference>
<dbReference type="Pfam" id="PF01535">
    <property type="entry name" value="PPR"/>
    <property type="match status" value="1"/>
</dbReference>
<feature type="repeat" description="PPR" evidence="3">
    <location>
        <begin position="448"/>
        <end position="482"/>
    </location>
</feature>
<proteinExistence type="inferred from homology"/>
<evidence type="ECO:0000256" key="1">
    <source>
        <dbReference type="ARBA" id="ARBA00007626"/>
    </source>
</evidence>
<dbReference type="Gene3D" id="1.25.40.10">
    <property type="entry name" value="Tetratricopeptide repeat domain"/>
    <property type="match status" value="5"/>
</dbReference>
<keyword evidence="6" id="KW-1185">Reference proteome</keyword>
<feature type="domain" description="PROP1-like PPR" evidence="4">
    <location>
        <begin position="122"/>
        <end position="229"/>
    </location>
</feature>
<reference evidence="5" key="1">
    <citation type="journal article" date="2023" name="Nat. Commun.">
        <title>Diploid and tetraploid genomes of Acorus and the evolution of monocots.</title>
        <authorList>
            <person name="Ma L."/>
            <person name="Liu K.W."/>
            <person name="Li Z."/>
            <person name="Hsiao Y.Y."/>
            <person name="Qi Y."/>
            <person name="Fu T."/>
            <person name="Tang G.D."/>
            <person name="Zhang D."/>
            <person name="Sun W.H."/>
            <person name="Liu D.K."/>
            <person name="Li Y."/>
            <person name="Chen G.Z."/>
            <person name="Liu X.D."/>
            <person name="Liao X.Y."/>
            <person name="Jiang Y.T."/>
            <person name="Yu X."/>
            <person name="Hao Y."/>
            <person name="Huang J."/>
            <person name="Zhao X.W."/>
            <person name="Ke S."/>
            <person name="Chen Y.Y."/>
            <person name="Wu W.L."/>
            <person name="Hsu J.L."/>
            <person name="Lin Y.F."/>
            <person name="Huang M.D."/>
            <person name="Li C.Y."/>
            <person name="Huang L."/>
            <person name="Wang Z.W."/>
            <person name="Zhao X."/>
            <person name="Zhong W.Y."/>
            <person name="Peng D.H."/>
            <person name="Ahmad S."/>
            <person name="Lan S."/>
            <person name="Zhang J.S."/>
            <person name="Tsai W.C."/>
            <person name="Van de Peer Y."/>
            <person name="Liu Z.J."/>
        </authorList>
    </citation>
    <scope>NUCLEOTIDE SEQUENCE</scope>
    <source>
        <strain evidence="5">CP</strain>
    </source>
</reference>
<protein>
    <submittedName>
        <fullName evidence="5">Pentatricopeptide repeat-containing protein</fullName>
    </submittedName>
</protein>
<accession>A0AAV9F4C4</accession>
<feature type="repeat" description="PPR" evidence="3">
    <location>
        <begin position="238"/>
        <end position="272"/>
    </location>
</feature>